<feature type="region of interest" description="Disordered" evidence="1">
    <location>
        <begin position="34"/>
        <end position="65"/>
    </location>
</feature>
<dbReference type="Proteomes" id="UP000192534">
    <property type="component" value="Unassembled WGS sequence"/>
</dbReference>
<comment type="caution">
    <text evidence="3">The sequence shown here is derived from an EMBL/GenBank/DDBJ whole genome shotgun (WGS) entry which is preliminary data.</text>
</comment>
<dbReference type="InterPro" id="IPR048054">
    <property type="entry name" value="PecA_C"/>
</dbReference>
<feature type="domain" description="PE cleavage protein A C-terminal" evidence="2">
    <location>
        <begin position="274"/>
        <end position="556"/>
    </location>
</feature>
<dbReference type="GO" id="GO:0004190">
    <property type="term" value="F:aspartic-type endopeptidase activity"/>
    <property type="evidence" value="ECO:0007669"/>
    <property type="project" value="InterPro"/>
</dbReference>
<name>A0A1X0J1P3_MYCRH</name>
<dbReference type="InterPro" id="IPR021109">
    <property type="entry name" value="Peptidase_aspartic_dom_sf"/>
</dbReference>
<keyword evidence="4" id="KW-1185">Reference proteome</keyword>
<evidence type="ECO:0000256" key="1">
    <source>
        <dbReference type="SAM" id="MobiDB-lite"/>
    </source>
</evidence>
<organism evidence="3 4">
    <name type="scientific">Mycolicibacterium rhodesiae</name>
    <name type="common">Mycobacterium rhodesiae</name>
    <dbReference type="NCBI Taxonomy" id="36814"/>
    <lineage>
        <taxon>Bacteria</taxon>
        <taxon>Bacillati</taxon>
        <taxon>Actinomycetota</taxon>
        <taxon>Actinomycetes</taxon>
        <taxon>Mycobacteriales</taxon>
        <taxon>Mycobacteriaceae</taxon>
        <taxon>Mycolicibacterium</taxon>
    </lineage>
</organism>
<dbReference type="EMBL" id="MVIH01000003">
    <property type="protein sequence ID" value="ORB54935.1"/>
    <property type="molecule type" value="Genomic_DNA"/>
</dbReference>
<accession>A0A1X0J1P3</accession>
<reference evidence="3 4" key="1">
    <citation type="submission" date="2016-12" db="EMBL/GenBank/DDBJ databases">
        <title>The new phylogeny of genus Mycobacterium.</title>
        <authorList>
            <person name="Tortoli E."/>
            <person name="Trovato A."/>
            <person name="Cirillo D.M."/>
        </authorList>
    </citation>
    <scope>NUCLEOTIDE SEQUENCE [LARGE SCALE GENOMIC DNA]</scope>
    <source>
        <strain evidence="3 4">DSM 44223</strain>
    </source>
</reference>
<gene>
    <name evidence="3" type="ORF">BST42_09120</name>
</gene>
<evidence type="ECO:0000313" key="3">
    <source>
        <dbReference type="EMBL" id="ORB54935.1"/>
    </source>
</evidence>
<evidence type="ECO:0000313" key="4">
    <source>
        <dbReference type="Proteomes" id="UP000192534"/>
    </source>
</evidence>
<sequence>MTGTNRRSRTPYLWLGAGAITLGVGTALAGGSAVAHADSGQGGPAPHTSKQASAKPGAGHVPPPAAVARPAVVTSGHKPSAVSVPRTPAATEQAVADGINAAIQTLTGRPLVGNGADGTTNAQGMGTAGGAGGWLYGNGGAGGDSTAAGAVGGNGGSAGLFGSGGAGGTGGWGATGGTGGAGGVLYGNGGGGGAGGPTGAGGVGGNAIFVGTGGVGGAGGEVAQGGTGGRGGLFSGAGGAGGAGGVLGAGGAGGAAGLFGYQGAAGAAGGSPSIALTYTSSNGYSTVGVSIGGAPAAQVEVDTGSSGLIIPITQVNPSNIGQPTGKSGMIQYSDWGQFYYDVYSTSVDFGNGIISGPTNVGVVYKVEESTDGGVHWNPVDQSKWSDPQYDVNATMGVGVGSTDGLSSVIRALPTGLNEGFLMNEPAKQMTFGANPLPAVTSFPSWYTASLGVQITYGSASSGPTEITDDVVVDSGGVGGNVPQSTLPSTLSHLKPNDNLPVGTTISWYYGSTLLFTYTVTVDMYNAGNGPDIVNNDGANTGFQPFLQGPIYFSYSTDRGVTSFDYAPTVSA</sequence>
<dbReference type="Pfam" id="PF21526">
    <property type="entry name" value="PGRS"/>
    <property type="match status" value="1"/>
</dbReference>
<dbReference type="Gene3D" id="2.40.70.10">
    <property type="entry name" value="Acid Proteases"/>
    <property type="match status" value="1"/>
</dbReference>
<dbReference type="NCBIfam" id="NF038019">
    <property type="entry name" value="PE_process_PecA"/>
    <property type="match status" value="1"/>
</dbReference>
<dbReference type="InterPro" id="IPR048996">
    <property type="entry name" value="PGRS_rpt"/>
</dbReference>
<dbReference type="AlphaFoldDB" id="A0A1X0J1P3"/>
<dbReference type="Pfam" id="PF20729">
    <property type="entry name" value="PE-PGRS_C"/>
    <property type="match status" value="1"/>
</dbReference>
<protein>
    <recommendedName>
        <fullName evidence="2">PE cleavage protein A C-terminal domain-containing protein</fullName>
    </recommendedName>
</protein>
<proteinExistence type="predicted"/>
<evidence type="ECO:0000259" key="2">
    <source>
        <dbReference type="Pfam" id="PF20729"/>
    </source>
</evidence>
<dbReference type="RefSeq" id="WP_165760816.1">
    <property type="nucleotide sequence ID" value="NZ_JACKUO010000022.1"/>
</dbReference>